<evidence type="ECO:0000313" key="2">
    <source>
        <dbReference type="Proteomes" id="UP000248616"/>
    </source>
</evidence>
<organism evidence="1 2">
    <name type="scientific">Mesorhizobium kowhaii</name>
    <dbReference type="NCBI Taxonomy" id="1300272"/>
    <lineage>
        <taxon>Bacteria</taxon>
        <taxon>Pseudomonadati</taxon>
        <taxon>Pseudomonadota</taxon>
        <taxon>Alphaproteobacteria</taxon>
        <taxon>Hyphomicrobiales</taxon>
        <taxon>Phyllobacteriaceae</taxon>
        <taxon>Mesorhizobium</taxon>
    </lineage>
</organism>
<dbReference type="AlphaFoldDB" id="A0A2W7C2J8"/>
<evidence type="ECO:0000313" key="1">
    <source>
        <dbReference type="EMBL" id="PZV36561.1"/>
    </source>
</evidence>
<proteinExistence type="predicted"/>
<gene>
    <name evidence="1" type="ORF">B5V02_21290</name>
</gene>
<dbReference type="EMBL" id="MZXV01000048">
    <property type="protein sequence ID" value="PZV36561.1"/>
    <property type="molecule type" value="Genomic_DNA"/>
</dbReference>
<dbReference type="Proteomes" id="UP000248616">
    <property type="component" value="Unassembled WGS sequence"/>
</dbReference>
<name>A0A2W7C2J8_9HYPH</name>
<reference evidence="2" key="1">
    <citation type="submission" date="2017-03" db="EMBL/GenBank/DDBJ databases">
        <authorList>
            <person name="Safronova V.I."/>
            <person name="Sazanova A.L."/>
            <person name="Chirak E.R."/>
        </authorList>
    </citation>
    <scope>NUCLEOTIDE SEQUENCE [LARGE SCALE GENOMIC DNA]</scope>
    <source>
        <strain evidence="2">Ach-343</strain>
    </source>
</reference>
<protein>
    <submittedName>
        <fullName evidence="1">Uncharacterized protein</fullName>
    </submittedName>
</protein>
<keyword evidence="2" id="KW-1185">Reference proteome</keyword>
<comment type="caution">
    <text evidence="1">The sequence shown here is derived from an EMBL/GenBank/DDBJ whole genome shotgun (WGS) entry which is preliminary data.</text>
</comment>
<sequence length="80" mass="8740">MRPLPRNVDADAVLAIGAYLDDQAHSVPISIRGSIDEVRKRTGTSLSDHQLEELIIESAAARHLSLLLDVRQAKGDSRLP</sequence>
<accession>A0A2W7C2J8</accession>